<dbReference type="EMBL" id="DQIR01075680">
    <property type="protein sequence ID" value="HDA31156.1"/>
    <property type="molecule type" value="Transcribed_RNA"/>
</dbReference>
<evidence type="ECO:0000313" key="1">
    <source>
        <dbReference type="EMBL" id="HDA31156.1"/>
    </source>
</evidence>
<dbReference type="EMBL" id="DQIR01073769">
    <property type="protein sequence ID" value="HDA29245.1"/>
    <property type="molecule type" value="Transcribed_RNA"/>
</dbReference>
<protein>
    <submittedName>
        <fullName evidence="1">UPF0488 protein C8orf33 homolog isoform X2</fullName>
    </submittedName>
</protein>
<dbReference type="AlphaFoldDB" id="A0A480I3N5"/>
<dbReference type="EMBL" id="DQIR01082192">
    <property type="protein sequence ID" value="HDA37668.1"/>
    <property type="molecule type" value="Transcribed_RNA"/>
</dbReference>
<proteinExistence type="predicted"/>
<reference evidence="1" key="1">
    <citation type="journal article" date="2019" name="PeerJ">
        <title>Genes of the pig, Sus scrofa, reconstructed with EvidentialGene.</title>
        <authorList>
            <person name="Gilbert D.G."/>
        </authorList>
    </citation>
    <scope>NUCLEOTIDE SEQUENCE</scope>
</reference>
<name>A0A480I3N5_PIG</name>
<organism evidence="1">
    <name type="scientific">Sus scrofa</name>
    <name type="common">Pig</name>
    <dbReference type="NCBI Taxonomy" id="9823"/>
    <lineage>
        <taxon>Eukaryota</taxon>
        <taxon>Metazoa</taxon>
        <taxon>Chordata</taxon>
        <taxon>Craniata</taxon>
        <taxon>Vertebrata</taxon>
        <taxon>Euteleostomi</taxon>
        <taxon>Mammalia</taxon>
        <taxon>Eutheria</taxon>
        <taxon>Laurasiatheria</taxon>
        <taxon>Artiodactyla</taxon>
        <taxon>Suina</taxon>
        <taxon>Suidae</taxon>
        <taxon>Sus</taxon>
    </lineage>
</organism>
<accession>A0A480I3N5</accession>
<sequence length="108" mass="11786">MVLDLEAPSEGDLLHVPIGEGSAAQKRSCWGQSLPGPEAAPYWRFHRDSGLVTPPGEASPLVCFRLPRGRLLGLVAMQIPGSSPHQRSGRSVLRARRASRHWASIRAR</sequence>